<organism evidence="2 3">
    <name type="scientific">Flavobacterium aquidurense</name>
    <dbReference type="NCBI Taxonomy" id="362413"/>
    <lineage>
        <taxon>Bacteria</taxon>
        <taxon>Pseudomonadati</taxon>
        <taxon>Bacteroidota</taxon>
        <taxon>Flavobacteriia</taxon>
        <taxon>Flavobacteriales</taxon>
        <taxon>Flavobacteriaceae</taxon>
        <taxon>Flavobacterium</taxon>
    </lineage>
</organism>
<evidence type="ECO:0000313" key="2">
    <source>
        <dbReference type="EMBL" id="KQB41545.1"/>
    </source>
</evidence>
<accession>A0A0Q0RWF1</accession>
<keyword evidence="1" id="KW-0812">Transmembrane</keyword>
<feature type="transmembrane region" description="Helical" evidence="1">
    <location>
        <begin position="269"/>
        <end position="287"/>
    </location>
</feature>
<keyword evidence="1" id="KW-0472">Membrane</keyword>
<evidence type="ECO:0000313" key="3">
    <source>
        <dbReference type="Proteomes" id="UP000050443"/>
    </source>
</evidence>
<protein>
    <submittedName>
        <fullName evidence="2">Putative LPS biosynthesis related protein</fullName>
    </submittedName>
</protein>
<feature type="transmembrane region" description="Helical" evidence="1">
    <location>
        <begin position="64"/>
        <end position="81"/>
    </location>
</feature>
<feature type="transmembrane region" description="Helical" evidence="1">
    <location>
        <begin position="156"/>
        <end position="179"/>
    </location>
</feature>
<feature type="transmembrane region" description="Helical" evidence="1">
    <location>
        <begin position="87"/>
        <end position="104"/>
    </location>
</feature>
<dbReference type="Proteomes" id="UP000050443">
    <property type="component" value="Unassembled WGS sequence"/>
</dbReference>
<dbReference type="OrthoDB" id="6631730at2"/>
<dbReference type="AlphaFoldDB" id="A0A0Q0RWF1"/>
<feature type="transmembrane region" description="Helical" evidence="1">
    <location>
        <begin position="27"/>
        <end position="43"/>
    </location>
</feature>
<proteinExistence type="predicted"/>
<feature type="transmembrane region" description="Helical" evidence="1">
    <location>
        <begin position="111"/>
        <end position="136"/>
    </location>
</feature>
<name>A0A0Q0RWF1_9FLAO</name>
<dbReference type="PATRIC" id="fig|362413.3.peg.3816"/>
<dbReference type="InterPro" id="IPR049458">
    <property type="entry name" value="EpsG-like"/>
</dbReference>
<dbReference type="Pfam" id="PF14897">
    <property type="entry name" value="EpsG"/>
    <property type="match status" value="1"/>
</dbReference>
<keyword evidence="1" id="KW-1133">Transmembrane helix</keyword>
<evidence type="ECO:0000256" key="1">
    <source>
        <dbReference type="SAM" id="Phobius"/>
    </source>
</evidence>
<dbReference type="STRING" id="362413.RC62_3890"/>
<feature type="transmembrane region" description="Helical" evidence="1">
    <location>
        <begin position="320"/>
        <end position="339"/>
    </location>
</feature>
<gene>
    <name evidence="2" type="ORF">RC62_3890</name>
</gene>
<reference evidence="2 3" key="1">
    <citation type="submission" date="2014-09" db="EMBL/GenBank/DDBJ databases">
        <title>Genome sequence of Flavobacterium aquidurense RC62.</title>
        <authorList>
            <person name="Kim J.F."/>
            <person name="Kwak M.-J."/>
        </authorList>
    </citation>
    <scope>NUCLEOTIDE SEQUENCE [LARGE SCALE GENOMIC DNA]</scope>
    <source>
        <strain evidence="2 3">RC62</strain>
    </source>
</reference>
<feature type="transmembrane region" description="Helical" evidence="1">
    <location>
        <begin position="186"/>
        <end position="204"/>
    </location>
</feature>
<feature type="transmembrane region" description="Helical" evidence="1">
    <location>
        <begin position="241"/>
        <end position="257"/>
    </location>
</feature>
<dbReference type="EMBL" id="JRLF01000007">
    <property type="protein sequence ID" value="KQB41545.1"/>
    <property type="molecule type" value="Genomic_DNA"/>
</dbReference>
<sequence>MIAILFLTFFLVSLIALFPWRNSVTKIFVFLFLGLLLILIAAFRSEEGNPDYEVYIRYFYDQDFLFVEPTFVFLAKMVSFLFGPYPIYIFIIYAILGVTLKFAAIKQLSKLWFLSIIVYIGNFFVLHDMIQIRAGVASALLLLCIKPIYDRDLKKFLFISIWAILFHISALVILPLWFLPKIKDRILVFLLYIIIPISCIIYFFKTNLIMALPIPVVQEKIDLYVALQESGVENALTEINVFNYVFLVNVLIFYLLLIKHKLLLFHNKYTLILLAIYGIGLSSYAALATLPVFAGRISGLLEIVEIILIPFLSYTISPKFVSRLLVVFWALGMILIHLFRSKLIS</sequence>
<dbReference type="RefSeq" id="WP_055093123.1">
    <property type="nucleotide sequence ID" value="NZ_JRLF01000007.1"/>
</dbReference>
<comment type="caution">
    <text evidence="2">The sequence shown here is derived from an EMBL/GenBank/DDBJ whole genome shotgun (WGS) entry which is preliminary data.</text>
</comment>